<name>A0A226E7Q2_FOLCA</name>
<keyword evidence="7" id="KW-0576">Peroxisome</keyword>
<dbReference type="UniPathway" id="UPA00991">
    <property type="reaction ID" value="UER00939"/>
</dbReference>
<evidence type="ECO:0000313" key="11">
    <source>
        <dbReference type="Proteomes" id="UP000198287"/>
    </source>
</evidence>
<dbReference type="InterPro" id="IPR036318">
    <property type="entry name" value="FAD-bd_PCMH-like_sf"/>
</dbReference>
<gene>
    <name evidence="10" type="ORF">Fcan01_11024</name>
</gene>
<evidence type="ECO:0000256" key="6">
    <source>
        <dbReference type="ARBA" id="ARBA00023002"/>
    </source>
</evidence>
<dbReference type="EMBL" id="LNIX01000005">
    <property type="protein sequence ID" value="OXA53340.1"/>
    <property type="molecule type" value="Genomic_DNA"/>
</dbReference>
<keyword evidence="5" id="KW-0274">FAD</keyword>
<evidence type="ECO:0000256" key="5">
    <source>
        <dbReference type="ARBA" id="ARBA00022827"/>
    </source>
</evidence>
<sequence length="559" mass="63142">MQKFHLVLVAIFAIANGNVVPIPDDADIQEKLKAFQNCVKCRKQTAQLVTSNSDSDLYNFYNLQWNTRKEKVYPVAYFLPNCTRDVQIAVKCGVRASLHLIPNSGGHSYEAISWGTNHTVIVDFRNMQKVELIGKSVAKVQPGALVGPINAKLWTLGKVAVPMGNCQTVGIGGHAIGGGAGYFSAPYGLTIDSLLEVEIVAANGSVFVASNEQNRDLFWAMRGSGPGYIGIATGFKLKTFNAENLKISWFKANYTGQEFVKVYTAFQKWMDWTERNEPLVMSGIYISHDNYTSQYPPIPETGVVIHSVYIYDPATSSEDRSARFRTRVNSFFPSGGSKNVSSVSYLELVVQTGYAPIRVNVTRRGRSETEEVKIGNLDHPVLDDTDEFGIKPGQVSDRETRIIQRLASLKKEQAMPRYFYAKSHFVKRRLTQNEIARLGRIVVKIPLNKNWVLINSEMGAIHSISPTEMAYVHRDSRLDFIVHAEAPETEGDMVEAVDWLREFYNAMKCFDSGESYQNYPDLEVTDYLQRFYGRNLERLRCAKREWDPRNYFINPISIR</sequence>
<dbReference type="Pfam" id="PF08031">
    <property type="entry name" value="BBE"/>
    <property type="match status" value="1"/>
</dbReference>
<organism evidence="10 11">
    <name type="scientific">Folsomia candida</name>
    <name type="common">Springtail</name>
    <dbReference type="NCBI Taxonomy" id="158441"/>
    <lineage>
        <taxon>Eukaryota</taxon>
        <taxon>Metazoa</taxon>
        <taxon>Ecdysozoa</taxon>
        <taxon>Arthropoda</taxon>
        <taxon>Hexapoda</taxon>
        <taxon>Collembola</taxon>
        <taxon>Entomobryomorpha</taxon>
        <taxon>Isotomoidea</taxon>
        <taxon>Isotomidae</taxon>
        <taxon>Proisotominae</taxon>
        <taxon>Folsomia</taxon>
    </lineage>
</organism>
<evidence type="ECO:0000256" key="2">
    <source>
        <dbReference type="ARBA" id="ARBA00004275"/>
    </source>
</evidence>
<dbReference type="GO" id="GO:0005777">
    <property type="term" value="C:peroxisome"/>
    <property type="evidence" value="ECO:0007669"/>
    <property type="project" value="UniProtKB-SubCell"/>
</dbReference>
<comment type="caution">
    <text evidence="10">The sequence shown here is derived from an EMBL/GenBank/DDBJ whole genome shotgun (WGS) entry which is preliminary data.</text>
</comment>
<dbReference type="PANTHER" id="PTHR42973:SF39">
    <property type="entry name" value="FAD-BINDING PCMH-TYPE DOMAIN-CONTAINING PROTEIN"/>
    <property type="match status" value="1"/>
</dbReference>
<comment type="similarity">
    <text evidence="3">Belongs to the oxygen-dependent FAD-linked oxidoreductase family.</text>
</comment>
<dbReference type="AlphaFoldDB" id="A0A226E7Q2"/>
<feature type="signal peptide" evidence="8">
    <location>
        <begin position="1"/>
        <end position="17"/>
    </location>
</feature>
<evidence type="ECO:0000256" key="3">
    <source>
        <dbReference type="ARBA" id="ARBA00005466"/>
    </source>
</evidence>
<keyword evidence="4" id="KW-0285">Flavoprotein</keyword>
<dbReference type="SUPFAM" id="SSF56176">
    <property type="entry name" value="FAD-binding/transporter-associated domain-like"/>
    <property type="match status" value="1"/>
</dbReference>
<feature type="chain" id="PRO_5012262788" evidence="8">
    <location>
        <begin position="18"/>
        <end position="559"/>
    </location>
</feature>
<dbReference type="Gene3D" id="3.40.462.20">
    <property type="match status" value="2"/>
</dbReference>
<dbReference type="PANTHER" id="PTHR42973">
    <property type="entry name" value="BINDING OXIDOREDUCTASE, PUTATIVE (AFU_ORTHOLOGUE AFUA_1G17690)-RELATED"/>
    <property type="match status" value="1"/>
</dbReference>
<keyword evidence="8" id="KW-0732">Signal</keyword>
<evidence type="ECO:0000256" key="7">
    <source>
        <dbReference type="ARBA" id="ARBA00023140"/>
    </source>
</evidence>
<dbReference type="Pfam" id="PF01565">
    <property type="entry name" value="FAD_binding_4"/>
    <property type="match status" value="1"/>
</dbReference>
<accession>A0A226E7Q2</accession>
<dbReference type="InterPro" id="IPR016166">
    <property type="entry name" value="FAD-bd_PCMH"/>
</dbReference>
<comment type="subcellular location">
    <subcellularLocation>
        <location evidence="2">Peroxisome</location>
    </subcellularLocation>
</comment>
<dbReference type="GO" id="GO:0071949">
    <property type="term" value="F:FAD binding"/>
    <property type="evidence" value="ECO:0007669"/>
    <property type="project" value="InterPro"/>
</dbReference>
<reference evidence="10 11" key="1">
    <citation type="submission" date="2015-12" db="EMBL/GenBank/DDBJ databases">
        <title>The genome of Folsomia candida.</title>
        <authorList>
            <person name="Faddeeva A."/>
            <person name="Derks M.F."/>
            <person name="Anvar Y."/>
            <person name="Smit S."/>
            <person name="Van Straalen N."/>
            <person name="Roelofs D."/>
        </authorList>
    </citation>
    <scope>NUCLEOTIDE SEQUENCE [LARGE SCALE GENOMIC DNA]</scope>
    <source>
        <strain evidence="10 11">VU population</strain>
        <tissue evidence="10">Whole body</tissue>
    </source>
</reference>
<dbReference type="InterPro" id="IPR016169">
    <property type="entry name" value="FAD-bd_PCMH_sub2"/>
</dbReference>
<evidence type="ECO:0000256" key="4">
    <source>
        <dbReference type="ARBA" id="ARBA00022630"/>
    </source>
</evidence>
<protein>
    <submittedName>
        <fullName evidence="10">Tetrahydrocannabinolic acid synthase</fullName>
    </submittedName>
</protein>
<comment type="cofactor">
    <cofactor evidence="1">
        <name>FAD</name>
        <dbReference type="ChEBI" id="CHEBI:57692"/>
    </cofactor>
</comment>
<evidence type="ECO:0000256" key="8">
    <source>
        <dbReference type="SAM" id="SignalP"/>
    </source>
</evidence>
<dbReference type="InterPro" id="IPR050416">
    <property type="entry name" value="FAD-linked_Oxidoreductase"/>
</dbReference>
<dbReference type="InterPro" id="IPR012951">
    <property type="entry name" value="BBE"/>
</dbReference>
<feature type="domain" description="FAD-binding PCMH-type" evidence="9">
    <location>
        <begin position="70"/>
        <end position="242"/>
    </location>
</feature>
<keyword evidence="6" id="KW-0560">Oxidoreductase</keyword>
<dbReference type="Gene3D" id="3.30.465.10">
    <property type="match status" value="2"/>
</dbReference>
<dbReference type="Proteomes" id="UP000198287">
    <property type="component" value="Unassembled WGS sequence"/>
</dbReference>
<dbReference type="PROSITE" id="PS00862">
    <property type="entry name" value="OX2_COVAL_FAD"/>
    <property type="match status" value="1"/>
</dbReference>
<dbReference type="OrthoDB" id="8250697at2759"/>
<dbReference type="GO" id="GO:0016491">
    <property type="term" value="F:oxidoreductase activity"/>
    <property type="evidence" value="ECO:0007669"/>
    <property type="project" value="UniProtKB-KW"/>
</dbReference>
<evidence type="ECO:0000256" key="1">
    <source>
        <dbReference type="ARBA" id="ARBA00001974"/>
    </source>
</evidence>
<dbReference type="PROSITE" id="PS51387">
    <property type="entry name" value="FAD_PCMH"/>
    <property type="match status" value="1"/>
</dbReference>
<evidence type="ECO:0000259" key="9">
    <source>
        <dbReference type="PROSITE" id="PS51387"/>
    </source>
</evidence>
<dbReference type="InterPro" id="IPR006093">
    <property type="entry name" value="Oxy_OxRdtase_FAD_BS"/>
</dbReference>
<dbReference type="InterPro" id="IPR006094">
    <property type="entry name" value="Oxid_FAD_bind_N"/>
</dbReference>
<evidence type="ECO:0000313" key="10">
    <source>
        <dbReference type="EMBL" id="OXA53340.1"/>
    </source>
</evidence>
<keyword evidence="11" id="KW-1185">Reference proteome</keyword>
<proteinExistence type="inferred from homology"/>